<gene>
    <name evidence="1" type="ORF">FRACYDRAFT_251230</name>
</gene>
<organism evidence="1 2">
    <name type="scientific">Fragilariopsis cylindrus CCMP1102</name>
    <dbReference type="NCBI Taxonomy" id="635003"/>
    <lineage>
        <taxon>Eukaryota</taxon>
        <taxon>Sar</taxon>
        <taxon>Stramenopiles</taxon>
        <taxon>Ochrophyta</taxon>
        <taxon>Bacillariophyta</taxon>
        <taxon>Bacillariophyceae</taxon>
        <taxon>Bacillariophycidae</taxon>
        <taxon>Bacillariales</taxon>
        <taxon>Bacillariaceae</taxon>
        <taxon>Fragilariopsis</taxon>
    </lineage>
</organism>
<accession>A0A1E7ENI7</accession>
<dbReference type="KEGG" id="fcy:FRACYDRAFT_251230"/>
<sequence length="337" mass="39087">MNDSENKLIPILQRKGEFSLRSRNKINELARAFLENLGNDIHDMLCDDDVEADDYFGLDSNRDTEAEVETALRFFPELLSRRKKATHGYRFYPVELLAYTRSGSNIWKCNLKAVSFVPLVVRLAIEFDLFEEQERGGLLIGDKYHVNMLQLLSSANTMAVARDRENHELIDDAHLNVMVQLRQVGHFQKEDIYIHGLLMRMCHQSIFPRKRFQFLVEWYPFVLIRPDEFGYVPLHRAVSMSSIHASQAVFEYGIRYYPKKKGISLLFMKDNNGKTPIQIAFMKTKLRGKVMKITEDVLTRYSSSSSDNNNTSINTVEALVMAAIDENIHLDYNQTCW</sequence>
<evidence type="ECO:0008006" key="3">
    <source>
        <dbReference type="Google" id="ProtNLM"/>
    </source>
</evidence>
<keyword evidence="2" id="KW-1185">Reference proteome</keyword>
<evidence type="ECO:0000313" key="1">
    <source>
        <dbReference type="EMBL" id="OEU07425.1"/>
    </source>
</evidence>
<protein>
    <recommendedName>
        <fullName evidence="3">Ankyrin</fullName>
    </recommendedName>
</protein>
<dbReference type="AlphaFoldDB" id="A0A1E7ENI7"/>
<dbReference type="EMBL" id="KV784386">
    <property type="protein sequence ID" value="OEU07425.1"/>
    <property type="molecule type" value="Genomic_DNA"/>
</dbReference>
<name>A0A1E7ENI7_9STRA</name>
<dbReference type="Proteomes" id="UP000095751">
    <property type="component" value="Unassembled WGS sequence"/>
</dbReference>
<reference evidence="1 2" key="1">
    <citation type="submission" date="2016-09" db="EMBL/GenBank/DDBJ databases">
        <title>Extensive genetic diversity and differential bi-allelic expression allows diatom success in the polar Southern Ocean.</title>
        <authorList>
            <consortium name="DOE Joint Genome Institute"/>
            <person name="Mock T."/>
            <person name="Otillar R.P."/>
            <person name="Strauss J."/>
            <person name="Dupont C."/>
            <person name="Frickenhaus S."/>
            <person name="Maumus F."/>
            <person name="Mcmullan M."/>
            <person name="Sanges R."/>
            <person name="Schmutz J."/>
            <person name="Toseland A."/>
            <person name="Valas R."/>
            <person name="Veluchamy A."/>
            <person name="Ward B.J."/>
            <person name="Allen A."/>
            <person name="Barry K."/>
            <person name="Falciatore A."/>
            <person name="Ferrante M."/>
            <person name="Fortunato A.E."/>
            <person name="Gloeckner G."/>
            <person name="Gruber A."/>
            <person name="Hipkin R."/>
            <person name="Janech M."/>
            <person name="Kroth P."/>
            <person name="Leese F."/>
            <person name="Lindquist E."/>
            <person name="Lyon B.R."/>
            <person name="Martin J."/>
            <person name="Mayer C."/>
            <person name="Parker M."/>
            <person name="Quesneville H."/>
            <person name="Raymond J."/>
            <person name="Uhlig C."/>
            <person name="Valentin K.U."/>
            <person name="Worden A.Z."/>
            <person name="Armbrust E.V."/>
            <person name="Bowler C."/>
            <person name="Green B."/>
            <person name="Moulton V."/>
            <person name="Van Oosterhout C."/>
            <person name="Grigoriev I."/>
        </authorList>
    </citation>
    <scope>NUCLEOTIDE SEQUENCE [LARGE SCALE GENOMIC DNA]</scope>
    <source>
        <strain evidence="1 2">CCMP1102</strain>
    </source>
</reference>
<evidence type="ECO:0000313" key="2">
    <source>
        <dbReference type="Proteomes" id="UP000095751"/>
    </source>
</evidence>
<proteinExistence type="predicted"/>
<dbReference type="InParanoid" id="A0A1E7ENI7"/>